<feature type="compositionally biased region" description="Polar residues" evidence="1">
    <location>
        <begin position="289"/>
        <end position="299"/>
    </location>
</feature>
<feature type="region of interest" description="Disordered" evidence="1">
    <location>
        <begin position="134"/>
        <end position="323"/>
    </location>
</feature>
<reference evidence="3" key="3">
    <citation type="submission" date="2025-09" db="UniProtKB">
        <authorList>
            <consortium name="Ensembl"/>
        </authorList>
    </citation>
    <scope>IDENTIFICATION</scope>
</reference>
<dbReference type="KEGG" id="sfm:108918732"/>
<proteinExistence type="predicted"/>
<reference evidence="3" key="2">
    <citation type="submission" date="2025-08" db="UniProtKB">
        <authorList>
            <consortium name="Ensembl"/>
        </authorList>
    </citation>
    <scope>IDENTIFICATION</scope>
</reference>
<dbReference type="GO" id="GO:0003697">
    <property type="term" value="F:single-stranded DNA binding"/>
    <property type="evidence" value="ECO:0007669"/>
    <property type="project" value="TreeGrafter"/>
</dbReference>
<dbReference type="InterPro" id="IPR052003">
    <property type="entry name" value="HR_DNA-Binding_Protein"/>
</dbReference>
<accession>A0A8C9R6H9</accession>
<feature type="compositionally biased region" description="Basic and acidic residues" evidence="1">
    <location>
        <begin position="96"/>
        <end position="116"/>
    </location>
</feature>
<reference evidence="3 4" key="1">
    <citation type="submission" date="2019-04" db="EMBL/GenBank/DDBJ databases">
        <authorList>
            <consortium name="Wellcome Sanger Institute Data Sharing"/>
        </authorList>
    </citation>
    <scope>NUCLEOTIDE SEQUENCE [LARGE SCALE GENOMIC DNA]</scope>
</reference>
<protein>
    <submittedName>
        <fullName evidence="3">RAD51 associated protein 1</fullName>
    </submittedName>
</protein>
<dbReference type="RefSeq" id="XP_018581737.2">
    <property type="nucleotide sequence ID" value="XM_018726221.2"/>
</dbReference>
<dbReference type="GO" id="GO:0000724">
    <property type="term" value="P:double-strand break repair via homologous recombination"/>
    <property type="evidence" value="ECO:0007669"/>
    <property type="project" value="TreeGrafter"/>
</dbReference>
<organism evidence="3 4">
    <name type="scientific">Scleropages formosus</name>
    <name type="common">Asian bonytongue</name>
    <name type="synonym">Osteoglossum formosum</name>
    <dbReference type="NCBI Taxonomy" id="113540"/>
    <lineage>
        <taxon>Eukaryota</taxon>
        <taxon>Metazoa</taxon>
        <taxon>Chordata</taxon>
        <taxon>Craniata</taxon>
        <taxon>Vertebrata</taxon>
        <taxon>Euteleostomi</taxon>
        <taxon>Actinopterygii</taxon>
        <taxon>Neopterygii</taxon>
        <taxon>Teleostei</taxon>
        <taxon>Osteoglossocephala</taxon>
        <taxon>Osteoglossomorpha</taxon>
        <taxon>Osteoglossiformes</taxon>
        <taxon>Osteoglossidae</taxon>
        <taxon>Scleropages</taxon>
    </lineage>
</organism>
<feature type="compositionally biased region" description="Basic residues" evidence="1">
    <location>
        <begin position="222"/>
        <end position="238"/>
    </location>
</feature>
<dbReference type="InterPro" id="IPR031419">
    <property type="entry name" value="RAD51_interact"/>
</dbReference>
<feature type="compositionally biased region" description="Low complexity" evidence="1">
    <location>
        <begin position="147"/>
        <end position="159"/>
    </location>
</feature>
<dbReference type="Proteomes" id="UP000694397">
    <property type="component" value="Chromosome 21"/>
</dbReference>
<evidence type="ECO:0000313" key="3">
    <source>
        <dbReference type="Ensembl" id="ENSSFOP00015007860.2"/>
    </source>
</evidence>
<dbReference type="Ensembl" id="ENSSFOT00015007973.2">
    <property type="protein sequence ID" value="ENSSFOP00015007860.2"/>
    <property type="gene ID" value="ENSSFOG00015005160.2"/>
</dbReference>
<sequence>MTRPSRNKKQVNYSEFQDQDDEEDFTGPPSKKTRVLSSEPEKERKDASKSVIEEKESQQGLSPKARLSVEEKLFERSLEAAIQLSMIQATEGSEDLSSRDKCDQNEHPADAEKKDYSPLLSNCSVDTSLLGLDEITDEPVTRSTPSRQRQAAARAQEQQKCILNKETESGEDDDYKPTSRTNNDSGSDKDFSENDDSDDEEFTVKKSTKKKASKKEPVRHLPASKKEKKPSKAVKSKSKAPETPAVSRSAGPASKKPLSAPTTVRSAVPISPAGGRLPKWNPPALVGKSPNTRTPQVKSPGQGLRLGLSRLARVKPLHPSMAH</sequence>
<dbReference type="CTD" id="10635"/>
<dbReference type="AlphaFoldDB" id="A0A8C9R6H9"/>
<evidence type="ECO:0000313" key="4">
    <source>
        <dbReference type="Proteomes" id="UP000694397"/>
    </source>
</evidence>
<gene>
    <name evidence="3" type="primary">RAD51AP1</name>
    <name evidence="3" type="synonym">rad51ap1</name>
</gene>
<feature type="compositionally biased region" description="Basic and acidic residues" evidence="1">
    <location>
        <begin position="39"/>
        <end position="57"/>
    </location>
</feature>
<name>A0A8C9R6H9_SCLFO</name>
<dbReference type="GeneID" id="108918732"/>
<dbReference type="GO" id="GO:0003690">
    <property type="term" value="F:double-stranded DNA binding"/>
    <property type="evidence" value="ECO:0007669"/>
    <property type="project" value="TreeGrafter"/>
</dbReference>
<dbReference type="GO" id="GO:0036297">
    <property type="term" value="P:interstrand cross-link repair"/>
    <property type="evidence" value="ECO:0007669"/>
    <property type="project" value="TreeGrafter"/>
</dbReference>
<evidence type="ECO:0000259" key="2">
    <source>
        <dbReference type="Pfam" id="PF15696"/>
    </source>
</evidence>
<dbReference type="PANTHER" id="PTHR15361:SF4">
    <property type="entry name" value="RAD51-ASSOCIATED PROTEIN 1"/>
    <property type="match status" value="1"/>
</dbReference>
<dbReference type="OrthoDB" id="6162659at2759"/>
<feature type="domain" description="RAD51 interacting motif" evidence="2">
    <location>
        <begin position="289"/>
        <end position="320"/>
    </location>
</feature>
<dbReference type="Pfam" id="PF15696">
    <property type="entry name" value="RAD51_interact"/>
    <property type="match status" value="1"/>
</dbReference>
<dbReference type="GeneTree" id="ENSGT00940000153414"/>
<keyword evidence="4" id="KW-1185">Reference proteome</keyword>
<dbReference type="PANTHER" id="PTHR15361">
    <property type="entry name" value="RAD51/NUKS-INTERACTING PROTEIN"/>
    <property type="match status" value="1"/>
</dbReference>
<feature type="region of interest" description="Disordered" evidence="1">
    <location>
        <begin position="1"/>
        <end position="65"/>
    </location>
</feature>
<evidence type="ECO:0000256" key="1">
    <source>
        <dbReference type="SAM" id="MobiDB-lite"/>
    </source>
</evidence>
<feature type="region of interest" description="Disordered" evidence="1">
    <location>
        <begin position="89"/>
        <end position="122"/>
    </location>
</feature>